<keyword evidence="2" id="KW-1185">Reference proteome</keyword>
<dbReference type="EMBL" id="CATNWA010015909">
    <property type="protein sequence ID" value="CAI9588017.1"/>
    <property type="molecule type" value="Genomic_DNA"/>
</dbReference>
<proteinExistence type="predicted"/>
<protein>
    <submittedName>
        <fullName evidence="1">Uncharacterized protein</fullName>
    </submittedName>
</protein>
<name>A0ABN9EV26_9NEOB</name>
<evidence type="ECO:0000313" key="1">
    <source>
        <dbReference type="EMBL" id="CAI9588017.1"/>
    </source>
</evidence>
<reference evidence="1" key="1">
    <citation type="submission" date="2023-05" db="EMBL/GenBank/DDBJ databases">
        <authorList>
            <person name="Stuckert A."/>
        </authorList>
    </citation>
    <scope>NUCLEOTIDE SEQUENCE</scope>
</reference>
<accession>A0ABN9EV26</accession>
<comment type="caution">
    <text evidence="1">The sequence shown here is derived from an EMBL/GenBank/DDBJ whole genome shotgun (WGS) entry which is preliminary data.</text>
</comment>
<organism evidence="1 2">
    <name type="scientific">Staurois parvus</name>
    <dbReference type="NCBI Taxonomy" id="386267"/>
    <lineage>
        <taxon>Eukaryota</taxon>
        <taxon>Metazoa</taxon>
        <taxon>Chordata</taxon>
        <taxon>Craniata</taxon>
        <taxon>Vertebrata</taxon>
        <taxon>Euteleostomi</taxon>
        <taxon>Amphibia</taxon>
        <taxon>Batrachia</taxon>
        <taxon>Anura</taxon>
        <taxon>Neobatrachia</taxon>
        <taxon>Ranoidea</taxon>
        <taxon>Ranidae</taxon>
        <taxon>Staurois</taxon>
    </lineage>
</organism>
<dbReference type="Proteomes" id="UP001162483">
    <property type="component" value="Unassembled WGS sequence"/>
</dbReference>
<gene>
    <name evidence="1" type="ORF">SPARVUS_LOCUS10689021</name>
</gene>
<sequence>MQLYAFKKVPDSFQKNAPGRFKAQNVEKNALHAFLYHFH</sequence>
<evidence type="ECO:0000313" key="2">
    <source>
        <dbReference type="Proteomes" id="UP001162483"/>
    </source>
</evidence>